<dbReference type="KEGG" id="psu:Psesu_2609"/>
<dbReference type="Proteomes" id="UP000008632">
    <property type="component" value="Chromosome"/>
</dbReference>
<evidence type="ECO:0000313" key="1">
    <source>
        <dbReference type="EMBL" id="ADV28441.1"/>
    </source>
</evidence>
<dbReference type="AlphaFoldDB" id="E6WWG4"/>
<name>E6WWG4_PSEUU</name>
<keyword evidence="2" id="KW-1185">Reference proteome</keyword>
<dbReference type="HOGENOM" id="CLU_620643_0_0_6"/>
<protein>
    <recommendedName>
        <fullName evidence="3">PD-(D/E)XK nuclease superfamily protein</fullName>
    </recommendedName>
</protein>
<dbReference type="eggNOG" id="ENOG502ZAAN">
    <property type="taxonomic scope" value="Bacteria"/>
</dbReference>
<dbReference type="InterPro" id="IPR029470">
    <property type="entry name" value="PDDEXK_4"/>
</dbReference>
<dbReference type="Pfam" id="PF14281">
    <property type="entry name" value="PDDEXK_4"/>
    <property type="match status" value="1"/>
</dbReference>
<sequence>MGIHTTRDFERLMADPRLAELNELQRGASDAFDLIELSENQNSNILAWLFDSREGHGQGDEILRDLLLYASKRAMTIEPTKSRWLGQTQPSTRRFFERWTPSRIRTTSFCGAFAVREFGFDRQGRSDLAIIDEHNQLIVVIENKTKTKHTEAQLNRYQKAFEDAIEKNRRLSKFVIAFIAMSEDFDYDEEGKQPCADTWLHVGYGWLKASADRAVRQVERGNASAQLVASYCTERTQWEDPLDRKRTLIAAALLRDYPEAIRELHRFVGPRMTAAWFEHEEQPSSAMLFILQNRGTAKLLSELERPEAIAIQIMALLELESDDGVESRRSGISIRAPHVEHLSRDNWWVSYFNIEHSRAPDETTNEVRYRVTLVLKPEKFHNKTDAAHFRAKYAMINSAFGSNSDRTRTVQLGDGLTQSEALDLLQRTYRKLSAA</sequence>
<evidence type="ECO:0000313" key="2">
    <source>
        <dbReference type="Proteomes" id="UP000008632"/>
    </source>
</evidence>
<gene>
    <name evidence="1" type="ordered locus">Psesu_2609</name>
</gene>
<reference evidence="1 2" key="1">
    <citation type="submission" date="2011-01" db="EMBL/GenBank/DDBJ databases">
        <title>Complete sequence of Pseudoxanthomonas suwonensis 11-1.</title>
        <authorList>
            <consortium name="US DOE Joint Genome Institute"/>
            <person name="Lucas S."/>
            <person name="Copeland A."/>
            <person name="Lapidus A."/>
            <person name="Cheng J.-F."/>
            <person name="Goodwin L."/>
            <person name="Pitluck S."/>
            <person name="Teshima H."/>
            <person name="Detter J.C."/>
            <person name="Han C."/>
            <person name="Tapia R."/>
            <person name="Land M."/>
            <person name="Hauser L."/>
            <person name="Kyrpides N."/>
            <person name="Ivanova N."/>
            <person name="Ovchinnikova G."/>
            <person name="Siebers A.K."/>
            <person name="Allgaier M."/>
            <person name="Thelen M.P."/>
            <person name="Hugenholtz P."/>
            <person name="Gladden J."/>
            <person name="Woyke T."/>
        </authorList>
    </citation>
    <scope>NUCLEOTIDE SEQUENCE [LARGE SCALE GENOMIC DNA]</scope>
    <source>
        <strain evidence="2">11-1</strain>
    </source>
</reference>
<accession>E6WWG4</accession>
<dbReference type="EMBL" id="CP002446">
    <property type="protein sequence ID" value="ADV28441.1"/>
    <property type="molecule type" value="Genomic_DNA"/>
</dbReference>
<dbReference type="OrthoDB" id="1453311at2"/>
<proteinExistence type="predicted"/>
<evidence type="ECO:0008006" key="3">
    <source>
        <dbReference type="Google" id="ProtNLM"/>
    </source>
</evidence>
<organism evidence="1 2">
    <name type="scientific">Pseudoxanthomonas suwonensis (strain 11-1)</name>
    <dbReference type="NCBI Taxonomy" id="743721"/>
    <lineage>
        <taxon>Bacteria</taxon>
        <taxon>Pseudomonadati</taxon>
        <taxon>Pseudomonadota</taxon>
        <taxon>Gammaproteobacteria</taxon>
        <taxon>Lysobacterales</taxon>
        <taxon>Lysobacteraceae</taxon>
        <taxon>Pseudoxanthomonas</taxon>
    </lineage>
</organism>